<gene>
    <name evidence="1" type="ORF">MEUPH1_LOCUS28876</name>
</gene>
<evidence type="ECO:0000313" key="2">
    <source>
        <dbReference type="Proteomes" id="UP001160148"/>
    </source>
</evidence>
<dbReference type="Proteomes" id="UP001160148">
    <property type="component" value="Unassembled WGS sequence"/>
</dbReference>
<evidence type="ECO:0000313" key="1">
    <source>
        <dbReference type="EMBL" id="CAI6375362.1"/>
    </source>
</evidence>
<dbReference type="EMBL" id="CARXXK010001317">
    <property type="protein sequence ID" value="CAI6375362.1"/>
    <property type="molecule type" value="Genomic_DNA"/>
</dbReference>
<protein>
    <submittedName>
        <fullName evidence="1">Uncharacterized protein</fullName>
    </submittedName>
</protein>
<proteinExistence type="predicted"/>
<sequence length="79" mass="8921">MNSLYAAYSPSSAWSFRIRFWKRRIANCLEANCLGLSNCSTNVAQARSYVPLDTEMELIAINASPRRQPEQIIEAVAVR</sequence>
<comment type="caution">
    <text evidence="1">The sequence shown here is derived from an EMBL/GenBank/DDBJ whole genome shotgun (WGS) entry which is preliminary data.</text>
</comment>
<keyword evidence="2" id="KW-1185">Reference proteome</keyword>
<reference evidence="1 2" key="1">
    <citation type="submission" date="2023-01" db="EMBL/GenBank/DDBJ databases">
        <authorList>
            <person name="Whitehead M."/>
        </authorList>
    </citation>
    <scope>NUCLEOTIDE SEQUENCE [LARGE SCALE GENOMIC DNA]</scope>
</reference>
<name>A0AAV0Y5I1_9HEMI</name>
<dbReference type="AlphaFoldDB" id="A0AAV0Y5I1"/>
<organism evidence="1 2">
    <name type="scientific">Macrosiphum euphorbiae</name>
    <name type="common">potato aphid</name>
    <dbReference type="NCBI Taxonomy" id="13131"/>
    <lineage>
        <taxon>Eukaryota</taxon>
        <taxon>Metazoa</taxon>
        <taxon>Ecdysozoa</taxon>
        <taxon>Arthropoda</taxon>
        <taxon>Hexapoda</taxon>
        <taxon>Insecta</taxon>
        <taxon>Pterygota</taxon>
        <taxon>Neoptera</taxon>
        <taxon>Paraneoptera</taxon>
        <taxon>Hemiptera</taxon>
        <taxon>Sternorrhyncha</taxon>
        <taxon>Aphidomorpha</taxon>
        <taxon>Aphidoidea</taxon>
        <taxon>Aphididae</taxon>
        <taxon>Macrosiphini</taxon>
        <taxon>Macrosiphum</taxon>
    </lineage>
</organism>
<accession>A0AAV0Y5I1</accession>